<proteinExistence type="predicted"/>
<sequence>MDQECEKLTTCGFFKKYGEVKDLACRGFINQYCLGDKMNECKRKEYSKKHGQAPSDDMMPTGHKIFL</sequence>
<dbReference type="AlphaFoldDB" id="A0A382JT65"/>
<accession>A0A382JT65</accession>
<evidence type="ECO:0000313" key="1">
    <source>
        <dbReference type="EMBL" id="SVC14936.1"/>
    </source>
</evidence>
<organism evidence="1">
    <name type="scientific">marine metagenome</name>
    <dbReference type="NCBI Taxonomy" id="408172"/>
    <lineage>
        <taxon>unclassified sequences</taxon>
        <taxon>metagenomes</taxon>
        <taxon>ecological metagenomes</taxon>
    </lineage>
</organism>
<protein>
    <submittedName>
        <fullName evidence="1">Uncharacterized protein</fullName>
    </submittedName>
</protein>
<dbReference type="EMBL" id="UINC01076098">
    <property type="protein sequence ID" value="SVC14936.1"/>
    <property type="molecule type" value="Genomic_DNA"/>
</dbReference>
<gene>
    <name evidence="1" type="ORF">METZ01_LOCUS267790</name>
</gene>
<name>A0A382JT65_9ZZZZ</name>
<reference evidence="1" key="1">
    <citation type="submission" date="2018-05" db="EMBL/GenBank/DDBJ databases">
        <authorList>
            <person name="Lanie J.A."/>
            <person name="Ng W.-L."/>
            <person name="Kazmierczak K.M."/>
            <person name="Andrzejewski T.M."/>
            <person name="Davidsen T.M."/>
            <person name="Wayne K.J."/>
            <person name="Tettelin H."/>
            <person name="Glass J.I."/>
            <person name="Rusch D."/>
            <person name="Podicherti R."/>
            <person name="Tsui H.-C.T."/>
            <person name="Winkler M.E."/>
        </authorList>
    </citation>
    <scope>NUCLEOTIDE SEQUENCE</scope>
</reference>